<evidence type="ECO:0000256" key="17">
    <source>
        <dbReference type="SAM" id="MobiDB-lite"/>
    </source>
</evidence>
<dbReference type="PANTHER" id="PTHR28025">
    <property type="entry name" value="DASH COMPLEX SUBUNIT DAD1"/>
    <property type="match status" value="1"/>
</dbReference>
<feature type="compositionally biased region" description="Polar residues" evidence="17">
    <location>
        <begin position="30"/>
        <end position="45"/>
    </location>
</feature>
<evidence type="ECO:0000256" key="11">
    <source>
        <dbReference type="ARBA" id="ARBA00022838"/>
    </source>
</evidence>
<evidence type="ECO:0000256" key="4">
    <source>
        <dbReference type="ARBA" id="ARBA00010146"/>
    </source>
</evidence>
<keyword evidence="9" id="KW-0493">Microtubule</keyword>
<keyword evidence="7" id="KW-0963">Cytoplasm</keyword>
<keyword evidence="10" id="KW-0498">Mitosis</keyword>
<evidence type="ECO:0000256" key="5">
    <source>
        <dbReference type="ARBA" id="ARBA00020261"/>
    </source>
</evidence>
<dbReference type="GO" id="GO:0051010">
    <property type="term" value="F:microtubule plus-end binding"/>
    <property type="evidence" value="ECO:0007669"/>
    <property type="project" value="TreeGrafter"/>
</dbReference>
<protein>
    <recommendedName>
        <fullName evidence="5">DASH complex subunit DAD1</fullName>
    </recommendedName>
    <alternativeName>
        <fullName evidence="16">Outer kinetochore protein DAD1</fullName>
    </alternativeName>
</protein>
<proteinExistence type="inferred from homology"/>
<dbReference type="EMBL" id="LFZN01000215">
    <property type="protein sequence ID" value="KXS95461.1"/>
    <property type="molecule type" value="Genomic_DNA"/>
</dbReference>
<evidence type="ECO:0000256" key="7">
    <source>
        <dbReference type="ARBA" id="ARBA00022490"/>
    </source>
</evidence>
<reference evidence="18 19" key="1">
    <citation type="submission" date="2015-07" db="EMBL/GenBank/DDBJ databases">
        <title>Comparative genomics of the Sigatoka disease complex on banana suggests a link between parallel evolutionary changes in Pseudocercospora fijiensis and Pseudocercospora eumusae and increased virulence on the banana host.</title>
        <authorList>
            <person name="Chang T.-C."/>
            <person name="Salvucci A."/>
            <person name="Crous P.W."/>
            <person name="Stergiopoulos I."/>
        </authorList>
    </citation>
    <scope>NUCLEOTIDE SEQUENCE [LARGE SCALE GENOMIC DNA]</scope>
    <source>
        <strain evidence="18 19">CBS 114824</strain>
    </source>
</reference>
<sequence>MPYIKEYPYTIELHETKQAEVQNLTRAQTFNNASPGAGSPQTYKMSNSNSASSGQSYFEEQRSLLVQDVAAGLENVLQNLNKLNRSLEGVIAVGNEFSQVEGLWSQFENVMAKEPEKEEGKDSASEGEGAGEGS</sequence>
<dbReference type="GO" id="GO:0044732">
    <property type="term" value="C:mitotic spindle pole body"/>
    <property type="evidence" value="ECO:0007669"/>
    <property type="project" value="TreeGrafter"/>
</dbReference>
<comment type="similarity">
    <text evidence="4">Belongs to the DASH complex DAD1 family.</text>
</comment>
<keyword evidence="13" id="KW-0539">Nucleus</keyword>
<dbReference type="AlphaFoldDB" id="A0A139GZ62"/>
<dbReference type="GO" id="GO:0005876">
    <property type="term" value="C:spindle microtubule"/>
    <property type="evidence" value="ECO:0007669"/>
    <property type="project" value="TreeGrafter"/>
</dbReference>
<dbReference type="InterPro" id="IPR013958">
    <property type="entry name" value="DASH_Dad1"/>
</dbReference>
<evidence type="ECO:0000256" key="9">
    <source>
        <dbReference type="ARBA" id="ARBA00022701"/>
    </source>
</evidence>
<evidence type="ECO:0000256" key="16">
    <source>
        <dbReference type="ARBA" id="ARBA00030566"/>
    </source>
</evidence>
<organism evidence="18 19">
    <name type="scientific">Pseudocercospora eumusae</name>
    <dbReference type="NCBI Taxonomy" id="321146"/>
    <lineage>
        <taxon>Eukaryota</taxon>
        <taxon>Fungi</taxon>
        <taxon>Dikarya</taxon>
        <taxon>Ascomycota</taxon>
        <taxon>Pezizomycotina</taxon>
        <taxon>Dothideomycetes</taxon>
        <taxon>Dothideomycetidae</taxon>
        <taxon>Mycosphaerellales</taxon>
        <taxon>Mycosphaerellaceae</taxon>
        <taxon>Pseudocercospora</taxon>
    </lineage>
</organism>
<feature type="compositionally biased region" description="Low complexity" evidence="17">
    <location>
        <begin position="46"/>
        <end position="55"/>
    </location>
</feature>
<keyword evidence="6" id="KW-0158">Chromosome</keyword>
<keyword evidence="8" id="KW-0132">Cell division</keyword>
<keyword evidence="11" id="KW-0995">Kinetochore</keyword>
<name>A0A139GZ62_9PEZI</name>
<dbReference type="Proteomes" id="UP000070133">
    <property type="component" value="Unassembled WGS sequence"/>
</dbReference>
<feature type="region of interest" description="Disordered" evidence="17">
    <location>
        <begin position="30"/>
        <end position="55"/>
    </location>
</feature>
<feature type="compositionally biased region" description="Basic and acidic residues" evidence="17">
    <location>
        <begin position="111"/>
        <end position="124"/>
    </location>
</feature>
<evidence type="ECO:0000313" key="19">
    <source>
        <dbReference type="Proteomes" id="UP000070133"/>
    </source>
</evidence>
<evidence type="ECO:0000256" key="3">
    <source>
        <dbReference type="ARBA" id="ARBA00004629"/>
    </source>
</evidence>
<dbReference type="Pfam" id="PF08649">
    <property type="entry name" value="DASH_Dad1"/>
    <property type="match status" value="1"/>
</dbReference>
<evidence type="ECO:0000313" key="18">
    <source>
        <dbReference type="EMBL" id="KXS95461.1"/>
    </source>
</evidence>
<feature type="region of interest" description="Disordered" evidence="17">
    <location>
        <begin position="111"/>
        <end position="134"/>
    </location>
</feature>
<evidence type="ECO:0000256" key="6">
    <source>
        <dbReference type="ARBA" id="ARBA00022454"/>
    </source>
</evidence>
<evidence type="ECO:0000256" key="1">
    <source>
        <dbReference type="ARBA" id="ARBA00004123"/>
    </source>
</evidence>
<comment type="subcellular location">
    <subcellularLocation>
        <location evidence="3">Chromosome</location>
        <location evidence="3">Centromere</location>
        <location evidence="3">Kinetochore</location>
    </subcellularLocation>
    <subcellularLocation>
        <location evidence="2">Cytoplasm</location>
        <location evidence="2">Cytoskeleton</location>
        <location evidence="2">Spindle</location>
    </subcellularLocation>
    <subcellularLocation>
        <location evidence="1">Nucleus</location>
    </subcellularLocation>
</comment>
<keyword evidence="12" id="KW-0206">Cytoskeleton</keyword>
<evidence type="ECO:0000256" key="13">
    <source>
        <dbReference type="ARBA" id="ARBA00023242"/>
    </source>
</evidence>
<evidence type="ECO:0000256" key="14">
    <source>
        <dbReference type="ARBA" id="ARBA00023306"/>
    </source>
</evidence>
<dbReference type="GO" id="GO:0051301">
    <property type="term" value="P:cell division"/>
    <property type="evidence" value="ECO:0007669"/>
    <property type="project" value="UniProtKB-KW"/>
</dbReference>
<evidence type="ECO:0000256" key="15">
    <source>
        <dbReference type="ARBA" id="ARBA00023328"/>
    </source>
</evidence>
<dbReference type="OrthoDB" id="5566853at2759"/>
<evidence type="ECO:0000256" key="12">
    <source>
        <dbReference type="ARBA" id="ARBA00023212"/>
    </source>
</evidence>
<comment type="caution">
    <text evidence="18">The sequence shown here is derived from an EMBL/GenBank/DDBJ whole genome shotgun (WGS) entry which is preliminary data.</text>
</comment>
<dbReference type="GO" id="GO:0072686">
    <property type="term" value="C:mitotic spindle"/>
    <property type="evidence" value="ECO:0007669"/>
    <property type="project" value="InterPro"/>
</dbReference>
<dbReference type="GO" id="GO:0042729">
    <property type="term" value="C:DASH complex"/>
    <property type="evidence" value="ECO:0007669"/>
    <property type="project" value="InterPro"/>
</dbReference>
<dbReference type="PANTHER" id="PTHR28025:SF1">
    <property type="entry name" value="DASH COMPLEX SUBUNIT DAD1"/>
    <property type="match status" value="1"/>
</dbReference>
<keyword evidence="19" id="KW-1185">Reference proteome</keyword>
<evidence type="ECO:0000256" key="8">
    <source>
        <dbReference type="ARBA" id="ARBA00022618"/>
    </source>
</evidence>
<accession>A0A139GZ62</accession>
<evidence type="ECO:0000256" key="2">
    <source>
        <dbReference type="ARBA" id="ARBA00004186"/>
    </source>
</evidence>
<gene>
    <name evidence="18" type="ORF">AC578_4712</name>
</gene>
<evidence type="ECO:0000256" key="10">
    <source>
        <dbReference type="ARBA" id="ARBA00022776"/>
    </source>
</evidence>
<keyword evidence="14" id="KW-0131">Cell cycle</keyword>
<keyword evidence="15" id="KW-0137">Centromere</keyword>